<dbReference type="InterPro" id="IPR029058">
    <property type="entry name" value="AB_hydrolase_fold"/>
</dbReference>
<accession>A0A917BSH5</accession>
<organism evidence="3 4">
    <name type="scientific">Terasakiella brassicae</name>
    <dbReference type="NCBI Taxonomy" id="1634917"/>
    <lineage>
        <taxon>Bacteria</taxon>
        <taxon>Pseudomonadati</taxon>
        <taxon>Pseudomonadota</taxon>
        <taxon>Alphaproteobacteria</taxon>
        <taxon>Rhodospirillales</taxon>
        <taxon>Terasakiellaceae</taxon>
        <taxon>Terasakiella</taxon>
    </lineage>
</organism>
<dbReference type="EMBL" id="BMHV01000003">
    <property type="protein sequence ID" value="GGF55185.1"/>
    <property type="molecule type" value="Genomic_DNA"/>
</dbReference>
<evidence type="ECO:0000313" key="4">
    <source>
        <dbReference type="Proteomes" id="UP000632498"/>
    </source>
</evidence>
<dbReference type="AlphaFoldDB" id="A0A917BSH5"/>
<sequence>MSMTSTNGLRPFVRKHDNKSSTNKWIMEFQAHHATAQKVICLPHAGCGAAAFKTLTGDFFHNRDMVVVQYPGRETRMKDSFVSDMHDLVDDIVQALIPHMTDPYILFGHSMGSKVAYEVVQRLQVQKERMPDKMVVSCSPAPHRPSGLNNAFQESDDLFLRYLKRLGGVPDELLAIPDLLNMVLPILRADFELLYRYQAPANAEKIKCALSAIGSAQDVSVKVQDVAHWQDLCAEKFDLIPVEGGHFYFSNLNVGMDDLIP</sequence>
<evidence type="ECO:0000259" key="2">
    <source>
        <dbReference type="Pfam" id="PF00975"/>
    </source>
</evidence>
<evidence type="ECO:0000313" key="3">
    <source>
        <dbReference type="EMBL" id="GGF55185.1"/>
    </source>
</evidence>
<feature type="domain" description="Thioesterase" evidence="2">
    <location>
        <begin position="38"/>
        <end position="250"/>
    </location>
</feature>
<evidence type="ECO:0000256" key="1">
    <source>
        <dbReference type="ARBA" id="ARBA00007169"/>
    </source>
</evidence>
<reference evidence="3" key="2">
    <citation type="submission" date="2020-09" db="EMBL/GenBank/DDBJ databases">
        <authorList>
            <person name="Sun Q."/>
            <person name="Zhou Y."/>
        </authorList>
    </citation>
    <scope>NUCLEOTIDE SEQUENCE</scope>
    <source>
        <strain evidence="3">CGMCC 1.15254</strain>
    </source>
</reference>
<proteinExistence type="inferred from homology"/>
<gene>
    <name evidence="3" type="ORF">GCM10011332_05730</name>
</gene>
<dbReference type="Pfam" id="PF00975">
    <property type="entry name" value="Thioesterase"/>
    <property type="match status" value="1"/>
</dbReference>
<dbReference type="Proteomes" id="UP000632498">
    <property type="component" value="Unassembled WGS sequence"/>
</dbReference>
<dbReference type="Gene3D" id="3.40.50.1820">
    <property type="entry name" value="alpha/beta hydrolase"/>
    <property type="match status" value="1"/>
</dbReference>
<keyword evidence="4" id="KW-1185">Reference proteome</keyword>
<reference evidence="3" key="1">
    <citation type="journal article" date="2014" name="Int. J. Syst. Evol. Microbiol.">
        <title>Complete genome sequence of Corynebacterium casei LMG S-19264T (=DSM 44701T), isolated from a smear-ripened cheese.</title>
        <authorList>
            <consortium name="US DOE Joint Genome Institute (JGI-PGF)"/>
            <person name="Walter F."/>
            <person name="Albersmeier A."/>
            <person name="Kalinowski J."/>
            <person name="Ruckert C."/>
        </authorList>
    </citation>
    <scope>NUCLEOTIDE SEQUENCE</scope>
    <source>
        <strain evidence="3">CGMCC 1.15254</strain>
    </source>
</reference>
<dbReference type="PANTHER" id="PTHR11487:SF0">
    <property type="entry name" value="S-ACYL FATTY ACID SYNTHASE THIOESTERASE, MEDIUM CHAIN"/>
    <property type="match status" value="1"/>
</dbReference>
<protein>
    <submittedName>
        <fullName evidence="3">Thioesterase</fullName>
    </submittedName>
</protein>
<dbReference type="PANTHER" id="PTHR11487">
    <property type="entry name" value="THIOESTERASE"/>
    <property type="match status" value="1"/>
</dbReference>
<name>A0A917BSH5_9PROT</name>
<dbReference type="GO" id="GO:0008610">
    <property type="term" value="P:lipid biosynthetic process"/>
    <property type="evidence" value="ECO:0007669"/>
    <property type="project" value="TreeGrafter"/>
</dbReference>
<comment type="similarity">
    <text evidence="1">Belongs to the thioesterase family.</text>
</comment>
<comment type="caution">
    <text evidence="3">The sequence shown here is derived from an EMBL/GenBank/DDBJ whole genome shotgun (WGS) entry which is preliminary data.</text>
</comment>
<dbReference type="InterPro" id="IPR012223">
    <property type="entry name" value="TEII"/>
</dbReference>
<dbReference type="InterPro" id="IPR001031">
    <property type="entry name" value="Thioesterase"/>
</dbReference>
<dbReference type="RefSeq" id="WP_188661352.1">
    <property type="nucleotide sequence ID" value="NZ_BMHV01000003.1"/>
</dbReference>
<dbReference type="SUPFAM" id="SSF53474">
    <property type="entry name" value="alpha/beta-Hydrolases"/>
    <property type="match status" value="1"/>
</dbReference>